<keyword evidence="3" id="KW-1185">Reference proteome</keyword>
<dbReference type="Pfam" id="PF14213">
    <property type="entry name" value="DUF4325"/>
    <property type="match status" value="1"/>
</dbReference>
<evidence type="ECO:0000313" key="3">
    <source>
        <dbReference type="Proteomes" id="UP001142444"/>
    </source>
</evidence>
<reference evidence="2" key="2">
    <citation type="journal article" date="2023" name="Pathogens">
        <title>Pathological Features and Genomic Characterization of an Actinobacillus equuli subsp. equuli Bearing Unique Virulence-Associated Genes from an Adult Horse with Pleuropneumonia.</title>
        <authorList>
            <person name="Kamali M."/>
            <person name="Carossino M."/>
            <person name="Del Piero F."/>
            <person name="Peak L."/>
            <person name="Mitchell M.S."/>
            <person name="Willette J."/>
            <person name="Baker R."/>
            <person name="Li F."/>
            <person name="Kenez A."/>
            <person name="Balasuriya U.B.R."/>
            <person name="Go Y.Y."/>
        </authorList>
    </citation>
    <scope>NUCLEOTIDE SEQUENCE</scope>
    <source>
        <strain evidence="2">4524</strain>
    </source>
</reference>
<evidence type="ECO:0000259" key="1">
    <source>
        <dbReference type="Pfam" id="PF14213"/>
    </source>
</evidence>
<sequence length="121" mass="13728">MPNLVIVDEFSKSPYGRYKSTLLPTEEDTSGETFRETLLAPKLREAIKNNDILNVVLTGYNRYARSFLDEAFGGLIRECGFTYEQILKHLSYEHATIPSIPAVIKERIEKAAIAKGFKNED</sequence>
<comment type="caution">
    <text evidence="2">The sequence shown here is derived from an EMBL/GenBank/DDBJ whole genome shotgun (WGS) entry which is preliminary data.</text>
</comment>
<dbReference type="AlphaFoldDB" id="A0A9X4G2E1"/>
<accession>A0A9X4G2E1</accession>
<feature type="domain" description="DUF4325" evidence="1">
    <location>
        <begin position="37"/>
        <end position="96"/>
    </location>
</feature>
<dbReference type="InterPro" id="IPR025474">
    <property type="entry name" value="DUF4325"/>
</dbReference>
<dbReference type="EMBL" id="JAPHVQ010000004">
    <property type="protein sequence ID" value="MDE8034629.1"/>
    <property type="molecule type" value="Genomic_DNA"/>
</dbReference>
<organism evidence="2 3">
    <name type="scientific">Actinobacillus equuli subsp. equuli</name>
    <dbReference type="NCBI Taxonomy" id="202947"/>
    <lineage>
        <taxon>Bacteria</taxon>
        <taxon>Pseudomonadati</taxon>
        <taxon>Pseudomonadota</taxon>
        <taxon>Gammaproteobacteria</taxon>
        <taxon>Pasteurellales</taxon>
        <taxon>Pasteurellaceae</taxon>
        <taxon>Actinobacillus</taxon>
    </lineage>
</organism>
<evidence type="ECO:0000313" key="2">
    <source>
        <dbReference type="EMBL" id="MDE8034629.1"/>
    </source>
</evidence>
<protein>
    <submittedName>
        <fullName evidence="2">STAS-like domain-containing protein</fullName>
    </submittedName>
</protein>
<reference evidence="2" key="1">
    <citation type="submission" date="2022-11" db="EMBL/GenBank/DDBJ databases">
        <authorList>
            <person name="Kamali M."/>
            <person name="Peak L."/>
            <person name="Go Y.Y."/>
            <person name="Balasuriya U.B.R."/>
            <person name="Carossino M."/>
        </authorList>
    </citation>
    <scope>NUCLEOTIDE SEQUENCE</scope>
    <source>
        <strain evidence="2">4524</strain>
    </source>
</reference>
<proteinExistence type="predicted"/>
<gene>
    <name evidence="2" type="ORF">OQ257_05555</name>
</gene>
<dbReference type="Proteomes" id="UP001142444">
    <property type="component" value="Unassembled WGS sequence"/>
</dbReference>
<dbReference type="RefSeq" id="WP_275217747.1">
    <property type="nucleotide sequence ID" value="NZ_JAPHVQ010000004.1"/>
</dbReference>
<name>A0A9X4G2E1_ACTEU</name>